<keyword evidence="2" id="KW-1185">Reference proteome</keyword>
<evidence type="ECO:0000313" key="1">
    <source>
        <dbReference type="EMBL" id="ANX12835.1"/>
    </source>
</evidence>
<evidence type="ECO:0000313" key="2">
    <source>
        <dbReference type="Proteomes" id="UP000077412"/>
    </source>
</evidence>
<dbReference type="AlphaFoldDB" id="A0A1B1Z5T2"/>
<name>A0A1B1Z5T2_9BACL</name>
<sequence>MVQSARRLTARPAESEYPGAEINHFQEQQSLSERPETEINYFQKQQNLREQPFLFIPLMKNLHPMHNSIR</sequence>
<proteinExistence type="predicted"/>
<accession>A0A1B1Z5T2</accession>
<dbReference type="EMBL" id="CP016761">
    <property type="protein sequence ID" value="ANX12835.1"/>
    <property type="molecule type" value="Genomic_DNA"/>
</dbReference>
<reference evidence="1 2" key="1">
    <citation type="submission" date="2016-08" db="EMBL/GenBank/DDBJ databases">
        <title>Complete genome sequence of Fictibacillus arsenicus G25-54, a strain with toxicity to nematodes and a potential arsenic-resistance activity.</title>
        <authorList>
            <person name="Zheng Z."/>
        </authorList>
    </citation>
    <scope>NUCLEOTIDE SEQUENCE [LARGE SCALE GENOMIC DNA]</scope>
    <source>
        <strain evidence="1 2">G25-54</strain>
    </source>
</reference>
<dbReference type="KEGG" id="far:ABE41_012510"/>
<dbReference type="Proteomes" id="UP000077412">
    <property type="component" value="Chromosome"/>
</dbReference>
<gene>
    <name evidence="1" type="ORF">ABE41_012510</name>
</gene>
<protein>
    <submittedName>
        <fullName evidence="1">Uncharacterized protein</fullName>
    </submittedName>
</protein>
<dbReference type="STRING" id="255247.ABE41_012510"/>
<organism evidence="1 2">
    <name type="scientific">Fictibacillus arsenicus</name>
    <dbReference type="NCBI Taxonomy" id="255247"/>
    <lineage>
        <taxon>Bacteria</taxon>
        <taxon>Bacillati</taxon>
        <taxon>Bacillota</taxon>
        <taxon>Bacilli</taxon>
        <taxon>Bacillales</taxon>
        <taxon>Fictibacillaceae</taxon>
        <taxon>Fictibacillus</taxon>
    </lineage>
</organism>